<reference evidence="3" key="1">
    <citation type="submission" date="2020-05" db="EMBL/GenBank/DDBJ databases">
        <authorList>
            <person name="Chiriac C."/>
            <person name="Salcher M."/>
            <person name="Ghai R."/>
            <person name="Kavagutti S V."/>
        </authorList>
    </citation>
    <scope>NUCLEOTIDE SEQUENCE</scope>
</reference>
<name>A0A6J5QUX7_9CAUD</name>
<evidence type="ECO:0000313" key="2">
    <source>
        <dbReference type="EMBL" id="CAB4153507.1"/>
    </source>
</evidence>
<dbReference type="EMBL" id="LR797124">
    <property type="protein sequence ID" value="CAB4188320.1"/>
    <property type="molecule type" value="Genomic_DNA"/>
</dbReference>
<sequence length="174" mass="19093">MAGDFDFLEGFGIAESSVKQPEKAYQKFLLDVGNKVTKDLSAYIKKNANNTGGLASSVVYFPTGALSFEIKADDYFAYQDEGVNSVNSNNYGSRFSFNYPGVSANMAKAISQWKGMDMSHAYAVAYNIKQHGIKPKDIIENVITDKVLEKIANDLSAVTGIIFSIKFDKATKQI</sequence>
<evidence type="ECO:0000313" key="3">
    <source>
        <dbReference type="EMBL" id="CAB4188320.1"/>
    </source>
</evidence>
<proteinExistence type="predicted"/>
<gene>
    <name evidence="3" type="ORF">UFOVP1178_12</name>
    <name evidence="1" type="ORF">UFOVP522_18</name>
    <name evidence="2" type="ORF">UFOVP624_3</name>
</gene>
<protein>
    <submittedName>
        <fullName evidence="3">Uncharacterized protein</fullName>
    </submittedName>
</protein>
<evidence type="ECO:0000313" key="1">
    <source>
        <dbReference type="EMBL" id="CAB4148659.1"/>
    </source>
</evidence>
<dbReference type="EMBL" id="LR796500">
    <property type="protein sequence ID" value="CAB4148659.1"/>
    <property type="molecule type" value="Genomic_DNA"/>
</dbReference>
<accession>A0A6J5QUX7</accession>
<dbReference type="EMBL" id="LR796602">
    <property type="protein sequence ID" value="CAB4153507.1"/>
    <property type="molecule type" value="Genomic_DNA"/>
</dbReference>
<organism evidence="3">
    <name type="scientific">uncultured Caudovirales phage</name>
    <dbReference type="NCBI Taxonomy" id="2100421"/>
    <lineage>
        <taxon>Viruses</taxon>
        <taxon>Duplodnaviria</taxon>
        <taxon>Heunggongvirae</taxon>
        <taxon>Uroviricota</taxon>
        <taxon>Caudoviricetes</taxon>
        <taxon>Peduoviridae</taxon>
        <taxon>Maltschvirus</taxon>
        <taxon>Maltschvirus maltsch</taxon>
    </lineage>
</organism>